<evidence type="ECO:0000313" key="2">
    <source>
        <dbReference type="Proteomes" id="UP001320159"/>
    </source>
</evidence>
<comment type="caution">
    <text evidence="1">The sequence shown here is derived from an EMBL/GenBank/DDBJ whole genome shotgun (WGS) entry which is preliminary data.</text>
</comment>
<dbReference type="Proteomes" id="UP001320159">
    <property type="component" value="Unassembled WGS sequence"/>
</dbReference>
<dbReference type="EMBL" id="PGCK01000010">
    <property type="protein sequence ID" value="MCD1295651.1"/>
    <property type="molecule type" value="Genomic_DNA"/>
</dbReference>
<keyword evidence="2" id="KW-1185">Reference proteome</keyword>
<accession>A0AAP2RDK5</accession>
<organism evidence="1 2">
    <name type="scientific">Methanooceanicella nereidis</name>
    <dbReference type="NCBI Taxonomy" id="2052831"/>
    <lineage>
        <taxon>Archaea</taxon>
        <taxon>Methanobacteriati</taxon>
        <taxon>Methanobacteriota</taxon>
        <taxon>Stenosarchaea group</taxon>
        <taxon>Methanomicrobia</taxon>
        <taxon>Methanocellales</taxon>
        <taxon>Methanocellaceae</taxon>
        <taxon>Methanooceanicella</taxon>
    </lineage>
</organism>
<reference evidence="1 2" key="1">
    <citation type="submission" date="2017-11" db="EMBL/GenBank/DDBJ databases">
        <title>Isolation and Characterization of Family Methanocellaceae Species from Potential Methane Hydrate Area Offshore Southwestern Taiwan.</title>
        <authorList>
            <person name="Zhang W.-L."/>
            <person name="Chen W.-C."/>
            <person name="Lai M.-C."/>
            <person name="Chen S.-C."/>
        </authorList>
    </citation>
    <scope>NUCLEOTIDE SEQUENCE [LARGE SCALE GENOMIC DNA]</scope>
    <source>
        <strain evidence="1 2">CWC-04</strain>
    </source>
</reference>
<dbReference type="InterPro" id="IPR021246">
    <property type="entry name" value="DUF2797"/>
</dbReference>
<dbReference type="AlphaFoldDB" id="A0AAP2RDK5"/>
<dbReference type="RefSeq" id="WP_230742507.1">
    <property type="nucleotide sequence ID" value="NZ_PGCK01000010.1"/>
</dbReference>
<proteinExistence type="predicted"/>
<protein>
    <submittedName>
        <fullName evidence="1">DUF2797 domain-containing protein</fullName>
    </submittedName>
</protein>
<gene>
    <name evidence="1" type="ORF">CUJ83_11645</name>
</gene>
<evidence type="ECO:0000313" key="1">
    <source>
        <dbReference type="EMBL" id="MCD1295651.1"/>
    </source>
</evidence>
<sequence length="255" mass="29049">MRIIGYSSIDKSLIVYPRLKEIDISNDIAMVLKERGCAGRWAGDQYIPCESHDHPYCSRCAAPDPCIICKGECLKSIKTCCIEHSVYLAVFAPDILKVGVSKTHRLETRLKEQGADIGFEIVRLPDGELARRREQTMAQSIRDKVSYKDKLNGISKRVSERLLQDIYRDYDAERVMSFKYFRDEIRMKPILIEPKEEMAISGKVLGIKGQVLVIEKRNTVYAVNLDDLIGYDMEPGKGSINLQSSLFEFSEEETV</sequence>
<dbReference type="Pfam" id="PF10977">
    <property type="entry name" value="DUF2797"/>
    <property type="match status" value="1"/>
</dbReference>
<name>A0AAP2RDK5_9EURY</name>